<evidence type="ECO:0000313" key="2">
    <source>
        <dbReference type="EMBL" id="GAA5143301.1"/>
    </source>
</evidence>
<evidence type="ECO:0000256" key="1">
    <source>
        <dbReference type="SAM" id="MobiDB-lite"/>
    </source>
</evidence>
<name>A0ABP9PGP6_9ACTN</name>
<proteinExistence type="predicted"/>
<evidence type="ECO:0008006" key="4">
    <source>
        <dbReference type="Google" id="ProtNLM"/>
    </source>
</evidence>
<protein>
    <recommendedName>
        <fullName evidence="4">Portal protein</fullName>
    </recommendedName>
</protein>
<reference evidence="3" key="1">
    <citation type="journal article" date="2019" name="Int. J. Syst. Evol. Microbiol.">
        <title>The Global Catalogue of Microorganisms (GCM) 10K type strain sequencing project: providing services to taxonomists for standard genome sequencing and annotation.</title>
        <authorList>
            <consortium name="The Broad Institute Genomics Platform"/>
            <consortium name="The Broad Institute Genome Sequencing Center for Infectious Disease"/>
            <person name="Wu L."/>
            <person name="Ma J."/>
        </authorList>
    </citation>
    <scope>NUCLEOTIDE SEQUENCE [LARGE SCALE GENOMIC DNA]</scope>
    <source>
        <strain evidence="3">JCM 18459</strain>
    </source>
</reference>
<dbReference type="RefSeq" id="WP_345454841.1">
    <property type="nucleotide sequence ID" value="NZ_BAABKG010000001.1"/>
</dbReference>
<dbReference type="Pfam" id="PF05133">
    <property type="entry name" value="SPP1_portal"/>
    <property type="match status" value="1"/>
</dbReference>
<gene>
    <name evidence="2" type="ORF">GCM10023340_08420</name>
</gene>
<evidence type="ECO:0000313" key="3">
    <source>
        <dbReference type="Proteomes" id="UP001500221"/>
    </source>
</evidence>
<dbReference type="EMBL" id="BAABKG010000001">
    <property type="protein sequence ID" value="GAA5143301.1"/>
    <property type="molecule type" value="Genomic_DNA"/>
</dbReference>
<dbReference type="InterPro" id="IPR021145">
    <property type="entry name" value="Portal_protein_SPP1_Gp6-like"/>
</dbReference>
<accession>A0ABP9PGP6</accession>
<organism evidence="2 3">
    <name type="scientific">Nocardioides marinquilinus</name>
    <dbReference type="NCBI Taxonomy" id="1210400"/>
    <lineage>
        <taxon>Bacteria</taxon>
        <taxon>Bacillati</taxon>
        <taxon>Actinomycetota</taxon>
        <taxon>Actinomycetes</taxon>
        <taxon>Propionibacteriales</taxon>
        <taxon>Nocardioidaceae</taxon>
        <taxon>Nocardioides</taxon>
    </lineage>
</organism>
<dbReference type="Proteomes" id="UP001500221">
    <property type="component" value="Unassembled WGS sequence"/>
</dbReference>
<sequence length="490" mass="53502">MSTTELPDAQKVRLPQVSADENALINSLLAEIHTRRLRNGLRTSYFESRRAIRSAGTIVPPHYFQLGLALGWCAKAVTGLGRRCNLEGYVWPDGDLADVGGDKLWDDNHLSSEVDAAINAALLHGPAFLINTVGEDDEPESLIHVKDATEATGTWNRRRRRLDNLLSVTGTDKDGRILSLALYLDSETITAARDRANLAWTVDRAEHDFGVPAEVVAYQPSPKRPFGRSRLTRPMMGLQDAAVRALIRREGHMDVFSYPELWMLGADESAFVNADGVQKSIWEVRLGRIKGIPDDEDAPDALARADVKQFPAASPEPHLKDINALAKLFAREASLPDTALAISEMANPTSAESYDASQYELIAEAEGAVDDFRPPLRRSFVRGLAVLNGIAMAEVPSEWRSIDSRWRNPRYQSRSAESDAGQKQLTAVPWLAETEVGLQLIGLTEQQARLALAERRRAAGGSLLDRLRAAAASAGDDNSGVTDGAGDPQG</sequence>
<feature type="region of interest" description="Disordered" evidence="1">
    <location>
        <begin position="469"/>
        <end position="490"/>
    </location>
</feature>
<comment type="caution">
    <text evidence="2">The sequence shown here is derived from an EMBL/GenBank/DDBJ whole genome shotgun (WGS) entry which is preliminary data.</text>
</comment>
<keyword evidence="3" id="KW-1185">Reference proteome</keyword>